<proteinExistence type="predicted"/>
<gene>
    <name evidence="1" type="ORF">SFRICE_018739</name>
</gene>
<reference evidence="1" key="1">
    <citation type="submission" date="2016-07" db="EMBL/GenBank/DDBJ databases">
        <authorList>
            <person name="Bretaudeau A."/>
        </authorList>
    </citation>
    <scope>NUCLEOTIDE SEQUENCE</scope>
    <source>
        <strain evidence="1">Rice</strain>
        <tissue evidence="1">Whole body</tissue>
    </source>
</reference>
<dbReference type="EMBL" id="ODYU01006367">
    <property type="protein sequence ID" value="SOQ48158.1"/>
    <property type="molecule type" value="Genomic_DNA"/>
</dbReference>
<dbReference type="AlphaFoldDB" id="A0A2H1W529"/>
<sequence length="78" mass="8559">MEFMSSHVVTSDDGDVFPPAGVVVVRANYKGSGGINHPMKSLSEARWSVRLLLIKNHPVPTLVLQAGAPFQNRYKKNP</sequence>
<name>A0A2H1W529_SPOFR</name>
<protein>
    <submittedName>
        <fullName evidence="1">SFRICE_018739</fullName>
    </submittedName>
</protein>
<organism evidence="1">
    <name type="scientific">Spodoptera frugiperda</name>
    <name type="common">Fall armyworm</name>
    <dbReference type="NCBI Taxonomy" id="7108"/>
    <lineage>
        <taxon>Eukaryota</taxon>
        <taxon>Metazoa</taxon>
        <taxon>Ecdysozoa</taxon>
        <taxon>Arthropoda</taxon>
        <taxon>Hexapoda</taxon>
        <taxon>Insecta</taxon>
        <taxon>Pterygota</taxon>
        <taxon>Neoptera</taxon>
        <taxon>Endopterygota</taxon>
        <taxon>Lepidoptera</taxon>
        <taxon>Glossata</taxon>
        <taxon>Ditrysia</taxon>
        <taxon>Noctuoidea</taxon>
        <taxon>Noctuidae</taxon>
        <taxon>Amphipyrinae</taxon>
        <taxon>Spodoptera</taxon>
    </lineage>
</organism>
<evidence type="ECO:0000313" key="1">
    <source>
        <dbReference type="EMBL" id="SOQ48158.1"/>
    </source>
</evidence>
<accession>A0A2H1W529</accession>